<feature type="region of interest" description="Disordered" evidence="2">
    <location>
        <begin position="616"/>
        <end position="674"/>
    </location>
</feature>
<feature type="domain" description="Bacterial Ig-like" evidence="4">
    <location>
        <begin position="189"/>
        <end position="266"/>
    </location>
</feature>
<feature type="domain" description="Bacterial Ig-like" evidence="4">
    <location>
        <begin position="649"/>
        <end position="736"/>
    </location>
</feature>
<dbReference type="GO" id="GO:0005509">
    <property type="term" value="F:calcium ion binding"/>
    <property type="evidence" value="ECO:0007669"/>
    <property type="project" value="InterPro"/>
</dbReference>
<dbReference type="Gene3D" id="2.60.40.10">
    <property type="entry name" value="Immunoglobulins"/>
    <property type="match status" value="12"/>
</dbReference>
<feature type="compositionally biased region" description="Acidic residues" evidence="2">
    <location>
        <begin position="153"/>
        <end position="175"/>
    </location>
</feature>
<dbReference type="Pfam" id="PF17936">
    <property type="entry name" value="Big_6"/>
    <property type="match status" value="3"/>
</dbReference>
<dbReference type="InterPro" id="IPR041498">
    <property type="entry name" value="Big_6"/>
</dbReference>
<evidence type="ECO:0000256" key="2">
    <source>
        <dbReference type="SAM" id="MobiDB-lite"/>
    </source>
</evidence>
<dbReference type="InterPro" id="IPR011049">
    <property type="entry name" value="Serralysin-like_metalloprot_C"/>
</dbReference>
<proteinExistence type="predicted"/>
<feature type="domain" description="Bacterial Ig" evidence="3">
    <location>
        <begin position="356"/>
        <end position="435"/>
    </location>
</feature>
<feature type="region of interest" description="Disordered" evidence="2">
    <location>
        <begin position="421"/>
        <end position="480"/>
    </location>
</feature>
<name>A0A918DRD6_9GAMM</name>
<feature type="region of interest" description="Disordered" evidence="2">
    <location>
        <begin position="381"/>
        <end position="400"/>
    </location>
</feature>
<dbReference type="PROSITE" id="PS00330">
    <property type="entry name" value="HEMOLYSIN_CALCIUM"/>
    <property type="match status" value="1"/>
</dbReference>
<feature type="compositionally biased region" description="Low complexity" evidence="2">
    <location>
        <begin position="458"/>
        <end position="480"/>
    </location>
</feature>
<comment type="caution">
    <text evidence="6">The sequence shown here is derived from an EMBL/GenBank/DDBJ whole genome shotgun (WGS) entry which is preliminary data.</text>
</comment>
<dbReference type="InterPro" id="IPR044016">
    <property type="entry name" value="Big_13"/>
</dbReference>
<feature type="region of interest" description="Disordered" evidence="2">
    <location>
        <begin position="1514"/>
        <end position="1534"/>
    </location>
</feature>
<feature type="compositionally biased region" description="Low complexity" evidence="2">
    <location>
        <begin position="649"/>
        <end position="671"/>
    </location>
</feature>
<dbReference type="NCBIfam" id="NF033677">
    <property type="entry name" value="biofilm_BapA_N"/>
    <property type="match status" value="1"/>
</dbReference>
<dbReference type="InterPro" id="IPR018511">
    <property type="entry name" value="Hemolysin-typ_Ca-bd_CS"/>
</dbReference>
<dbReference type="Pfam" id="PF19077">
    <property type="entry name" value="Big_13"/>
    <property type="match status" value="7"/>
</dbReference>
<feature type="domain" description="Biofilm-associated protein BapA-like prefix-like" evidence="5">
    <location>
        <begin position="21"/>
        <end position="94"/>
    </location>
</feature>
<dbReference type="NCBIfam" id="NF033510">
    <property type="entry name" value="Ca_tandemer"/>
    <property type="match status" value="12"/>
</dbReference>
<evidence type="ECO:0000256" key="1">
    <source>
        <dbReference type="ARBA" id="ARBA00022837"/>
    </source>
</evidence>
<feature type="domain" description="Bacterial Ig" evidence="3">
    <location>
        <begin position="954"/>
        <end position="1033"/>
    </location>
</feature>
<feature type="domain" description="Bacterial Ig-like" evidence="4">
    <location>
        <begin position="458"/>
        <end position="545"/>
    </location>
</feature>
<feature type="domain" description="Bacterial Ig" evidence="3">
    <location>
        <begin position="547"/>
        <end position="626"/>
    </location>
</feature>
<dbReference type="Pfam" id="PF00353">
    <property type="entry name" value="HemolysinCabind"/>
    <property type="match status" value="2"/>
</dbReference>
<feature type="domain" description="Bacterial Ig-like" evidence="4">
    <location>
        <begin position="276"/>
        <end position="354"/>
    </location>
</feature>
<evidence type="ECO:0008006" key="8">
    <source>
        <dbReference type="Google" id="ProtNLM"/>
    </source>
</evidence>
<feature type="domain" description="Bacterial Ig-like" evidence="4">
    <location>
        <begin position="1264"/>
        <end position="1351"/>
    </location>
</feature>
<dbReference type="InterPro" id="IPR013783">
    <property type="entry name" value="Ig-like_fold"/>
</dbReference>
<dbReference type="InterPro" id="IPR048051">
    <property type="entry name" value="BapA-like_prefix-like"/>
</dbReference>
<evidence type="ECO:0000259" key="3">
    <source>
        <dbReference type="Pfam" id="PF17936"/>
    </source>
</evidence>
<dbReference type="InterPro" id="IPR001343">
    <property type="entry name" value="Hemolysn_Ca-bd"/>
</dbReference>
<reference evidence="6 7" key="1">
    <citation type="journal article" date="2014" name="Int. J. Syst. Evol. Microbiol.">
        <title>Complete genome sequence of Corynebacterium casei LMG S-19264T (=DSM 44701T), isolated from a smear-ripened cheese.</title>
        <authorList>
            <consortium name="US DOE Joint Genome Institute (JGI-PGF)"/>
            <person name="Walter F."/>
            <person name="Albersmeier A."/>
            <person name="Kalinowski J."/>
            <person name="Ruckert C."/>
        </authorList>
    </citation>
    <scope>NUCLEOTIDE SEQUENCE [LARGE SCALE GENOMIC DNA]</scope>
    <source>
        <strain evidence="6 7">CGMCC 1.7286</strain>
    </source>
</reference>
<feature type="compositionally biased region" description="Low complexity" evidence="2">
    <location>
        <begin position="1162"/>
        <end position="1182"/>
    </location>
</feature>
<dbReference type="Proteomes" id="UP000599578">
    <property type="component" value="Unassembled WGS sequence"/>
</dbReference>
<evidence type="ECO:0000259" key="4">
    <source>
        <dbReference type="Pfam" id="PF19077"/>
    </source>
</evidence>
<protein>
    <recommendedName>
        <fullName evidence="8">Ig-like domain (Group 3)</fullName>
    </recommendedName>
</protein>
<feature type="compositionally biased region" description="Polar residues" evidence="2">
    <location>
        <begin position="619"/>
        <end position="628"/>
    </location>
</feature>
<accession>A0A918DRD6</accession>
<feature type="domain" description="Bacterial Ig-like" evidence="4">
    <location>
        <begin position="1065"/>
        <end position="1143"/>
    </location>
</feature>
<dbReference type="Pfam" id="PF22783">
    <property type="entry name" value="BapA_N"/>
    <property type="match status" value="1"/>
</dbReference>
<keyword evidence="1" id="KW-0106">Calcium</keyword>
<evidence type="ECO:0000259" key="5">
    <source>
        <dbReference type="Pfam" id="PF22783"/>
    </source>
</evidence>
<dbReference type="EMBL" id="BMLT01000002">
    <property type="protein sequence ID" value="GGO78760.1"/>
    <property type="molecule type" value="Genomic_DNA"/>
</dbReference>
<evidence type="ECO:0000313" key="7">
    <source>
        <dbReference type="Proteomes" id="UP000599578"/>
    </source>
</evidence>
<dbReference type="SUPFAM" id="SSF51120">
    <property type="entry name" value="beta-Roll"/>
    <property type="match status" value="1"/>
</dbReference>
<keyword evidence="7" id="KW-1185">Reference proteome</keyword>
<dbReference type="RefSeq" id="WP_188859313.1">
    <property type="nucleotide sequence ID" value="NZ_BMLT01000002.1"/>
</dbReference>
<feature type="region of interest" description="Disordered" evidence="2">
    <location>
        <begin position="137"/>
        <end position="203"/>
    </location>
</feature>
<organism evidence="6 7">
    <name type="scientific">Marinobacterium nitratireducens</name>
    <dbReference type="NCBI Taxonomy" id="518897"/>
    <lineage>
        <taxon>Bacteria</taxon>
        <taxon>Pseudomonadati</taxon>
        <taxon>Pseudomonadota</taxon>
        <taxon>Gammaproteobacteria</taxon>
        <taxon>Oceanospirillales</taxon>
        <taxon>Oceanospirillaceae</taxon>
        <taxon>Marinobacterium</taxon>
    </lineage>
</organism>
<dbReference type="PRINTS" id="PR00313">
    <property type="entry name" value="CABNDNGRPT"/>
</dbReference>
<gene>
    <name evidence="6" type="ORF">GCM10011348_11470</name>
</gene>
<feature type="domain" description="Bacterial Ig-like" evidence="4">
    <location>
        <begin position="1167"/>
        <end position="1246"/>
    </location>
</feature>
<evidence type="ECO:0000313" key="6">
    <source>
        <dbReference type="EMBL" id="GGO78760.1"/>
    </source>
</evidence>
<sequence>MPVLIKVSSHGDLSNQKEVIRNADVIELTEAGDITLDIAPDQIASLSRSEDDLIIELLTGETITLGNFFLYESESHLYLQGADFDGEIWLADIAADPVPGPLPVAFNAVADTFEELDGGMFLAGAMGAGLAALAASGASGGGGSSSGSRDETAENDEPSDDSDTVGDGEVDDGEGLDTLAPSVGLDPVVTNDETPALGGTVDDPDATVVVTVDGKDYEAVNNGDGTWSLPDGALDPLPEGDNEISVTATDGAGNSSTETETVTVDQTAPEVTFDTEVTNDDTPALSGTVDDPDATVVVTVDGKDYEAVNNGDGTWSLPDGALDPLAEGNNDITVTATDAVGNETVVTGTLTVDTTAPAAPTINPTDGTLLAGSAEAGSRVDIDVDGDGSPDYSVMADSAGNWSVDLDPDLADGTEVTATATDAAGNESPEASATVDMSTPDITPPAAPTIGGALDDVGTITGSLSSGDSTDDTTPTLSGTAEANSTVTIFQDGGEIGAVVADGSGNWSYTPAALTDGSYSFTATATDAAGNESGLSAAFELNVDTSAPAAPTINPTDGTLLAGSAEAGSTVEIDVDGDGSPDYSVMADSAGNWSVDLDPDLADGTEVTATATDAAGNVSPESSATVDMSTPDITPPAAPTIGGALDDVGTITGSLSSGDSTDDTTPTLSGTAEANSTVTIFQDGSEIGTATADGSGNWSFTPAALADGSYSYTVTATDAAGNESGTSPAFELTIDTTAPTTGDGSNSIAFDDGGDELLSATEAGSVTLSGVIEAGATVDGISISDGVTTLNVAAGDISVDGSGNVSVAGQDLSGLANGTLTVTMTVSDAAGNSGDITDTTTLDTTGPATGDGSNAIAFDDGGDELLSAAEASSVTLSGTVESGATVDGIAISDGVTTLNVAAGDISVDGSGNVSVAGQDLSGLADGTLTVTMTVSDAAGNSGDITDTTTLDTTAPAAPVIDPTDGTVITGTAEANSTVNIDVGDDGSIDYTVVADGSGNWSVDADPDIADATVITATATDAAGNVSPEGSVTVDAGLVDVTPPAQPVISHAGDDVAPLTDDLASGDSTNDTTPTLVGTAEAGSTVEIFQDGGSVATVTADGSGNWSYTSAALADATYEFTVTAEDAAGNTSVLSAPFELTIDTTAPAAPTIVSAADDVGALTDPLSSGDSTDDTTPTLTGTSEANSTVTIFQDGSEIGTATADGSGDWTFTPAMLADGSYSFTATATDAAGNDSALSAAFALTIDTAIDADADGSTVSIDSITVDDGVDNADFITSDTSLLINGTLDLDDGTSLSVEFDGTTYTAADSELSVDGSGNWTLDLTASPLAEGSYSATATATDAAGNSVSDSKSVVVQANAAPVVTASSSTLLGLVGADALDLIDLSTQALTAFDRDGNLEQVEIVYNPLLAVLNNGWSYSADLADELGISVNVVTNTVLITGLVTDSTLTITAAGGGVIDNLAINELLASVTLDSAVLNADLLAAITITATDSDGLSDSAGAGSLADANVLDTGDDALIEGTPGNGDETLDGTSASDRLYGYDGNDTLNGNGGDDLLRGGAGDDVLNGDGGDDLLIYDGLGSDTFNGGDGEDVLLLTGDGIVLDFVDSASGDYIDPTRVNDIEQISLGGSGANDLILDEDAIVALTDADDLLYVTGDQGDSVQLDGAVQTGTGTTAGGNDYVEYQLGVAIVQVDDDLTVIGAV</sequence>
<feature type="region of interest" description="Disordered" evidence="2">
    <location>
        <begin position="1162"/>
        <end position="1184"/>
    </location>
</feature>